<keyword evidence="6" id="KW-1185">Reference proteome</keyword>
<accession>A0ABR9ZJQ0</accession>
<dbReference type="PROSITE" id="PS00571">
    <property type="entry name" value="AMIDASES"/>
    <property type="match status" value="1"/>
</dbReference>
<evidence type="ECO:0000259" key="4">
    <source>
        <dbReference type="Pfam" id="PF01425"/>
    </source>
</evidence>
<gene>
    <name evidence="5" type="ORF">IRY30_06120</name>
</gene>
<evidence type="ECO:0000313" key="6">
    <source>
        <dbReference type="Proteomes" id="UP000635902"/>
    </source>
</evidence>
<dbReference type="RefSeq" id="WP_194556433.1">
    <property type="nucleotide sequence ID" value="NZ_JADKMY010000001.1"/>
</dbReference>
<protein>
    <recommendedName>
        <fullName evidence="3">amidase</fullName>
        <ecNumber evidence="3">3.5.1.4</ecNumber>
    </recommendedName>
</protein>
<evidence type="ECO:0000256" key="3">
    <source>
        <dbReference type="ARBA" id="ARBA00012922"/>
    </source>
</evidence>
<dbReference type="EMBL" id="JADKMY010000001">
    <property type="protein sequence ID" value="MBF4553656.1"/>
    <property type="molecule type" value="Genomic_DNA"/>
</dbReference>
<evidence type="ECO:0000256" key="1">
    <source>
        <dbReference type="ARBA" id="ARBA00001311"/>
    </source>
</evidence>
<dbReference type="EC" id="3.5.1.4" evidence="3"/>
<evidence type="ECO:0000256" key="2">
    <source>
        <dbReference type="ARBA" id="ARBA00009199"/>
    </source>
</evidence>
<name>A0ABR9ZJQ0_9CORY</name>
<comment type="catalytic activity">
    <reaction evidence="1">
        <text>a monocarboxylic acid amide + H2O = a monocarboxylate + NH4(+)</text>
        <dbReference type="Rhea" id="RHEA:12020"/>
        <dbReference type="ChEBI" id="CHEBI:15377"/>
        <dbReference type="ChEBI" id="CHEBI:28938"/>
        <dbReference type="ChEBI" id="CHEBI:35757"/>
        <dbReference type="ChEBI" id="CHEBI:83628"/>
        <dbReference type="EC" id="3.5.1.4"/>
    </reaction>
</comment>
<dbReference type="InterPro" id="IPR020556">
    <property type="entry name" value="Amidase_CS"/>
</dbReference>
<dbReference type="SUPFAM" id="SSF75304">
    <property type="entry name" value="Amidase signature (AS) enzymes"/>
    <property type="match status" value="1"/>
</dbReference>
<feature type="domain" description="Amidase" evidence="4">
    <location>
        <begin position="30"/>
        <end position="435"/>
    </location>
</feature>
<proteinExistence type="inferred from homology"/>
<dbReference type="PANTHER" id="PTHR11895:SF7">
    <property type="entry name" value="GLUTAMYL-TRNA(GLN) AMIDOTRANSFERASE SUBUNIT A, MITOCHONDRIAL"/>
    <property type="match status" value="1"/>
</dbReference>
<reference evidence="5 6" key="1">
    <citation type="submission" date="2020-10" db="EMBL/GenBank/DDBJ databases">
        <title>Novel species in genus Corynebacterium.</title>
        <authorList>
            <person name="Zhang G."/>
        </authorList>
    </citation>
    <scope>NUCLEOTIDE SEQUENCE [LARGE SCALE GENOMIC DNA]</scope>
    <source>
        <strain evidence="5 6">DSM 45110</strain>
    </source>
</reference>
<organism evidence="5 6">
    <name type="scientific">Corynebacterium suicordis DSM 45110</name>
    <dbReference type="NCBI Taxonomy" id="1121369"/>
    <lineage>
        <taxon>Bacteria</taxon>
        <taxon>Bacillati</taxon>
        <taxon>Actinomycetota</taxon>
        <taxon>Actinomycetes</taxon>
        <taxon>Mycobacteriales</taxon>
        <taxon>Corynebacteriaceae</taxon>
        <taxon>Corynebacterium</taxon>
    </lineage>
</organism>
<comment type="caution">
    <text evidence="5">The sequence shown here is derived from an EMBL/GenBank/DDBJ whole genome shotgun (WGS) entry which is preliminary data.</text>
</comment>
<sequence>MDTSSWWKLGVQEWRERVLSQPGAGAREGVEACLARIDDLNPTLNAIHVLLEDEALRTADELDQQALQPDFQPGPLHGVPILIKDEIDVAGTPTTFGTAGNPTPKTADSLLVTRLREAGAIILGKTLMPAFGAFPFTESEAFGITRNPWDTTRTPGGSSGGSAVAVASGMVPAAIGGDGGGSIRIPSSHCGTYGLKPCRGSVPTTPYEDLWMELGTAGPITRSVADCSVIFDAIAAAHTSESLKSAVEGRKLVIGVDTTPATPGLKIHPDHVDAVQRIARALQAAGHEVLPVKLRKPDPSLAFVTQFYAGIRDEIAGLEMPERIEPRHKRTNLLGFWARPAVRAWARRFSHEFGETMTEKLQGYDALLTPTVAGRPARAGAHLKTGTLRTQLASLTSTAFAAEWNVSGHAAISLPAGLASDGLPVGIQLVGPRGEADLLQVARIVEQATS</sequence>
<dbReference type="Gene3D" id="3.90.1300.10">
    <property type="entry name" value="Amidase signature (AS) domain"/>
    <property type="match status" value="1"/>
</dbReference>
<dbReference type="Proteomes" id="UP000635902">
    <property type="component" value="Unassembled WGS sequence"/>
</dbReference>
<dbReference type="InterPro" id="IPR036928">
    <property type="entry name" value="AS_sf"/>
</dbReference>
<dbReference type="InterPro" id="IPR023631">
    <property type="entry name" value="Amidase_dom"/>
</dbReference>
<comment type="similarity">
    <text evidence="2">Belongs to the amidase family.</text>
</comment>
<dbReference type="InterPro" id="IPR000120">
    <property type="entry name" value="Amidase"/>
</dbReference>
<evidence type="ECO:0000313" key="5">
    <source>
        <dbReference type="EMBL" id="MBF4553656.1"/>
    </source>
</evidence>
<dbReference type="PANTHER" id="PTHR11895">
    <property type="entry name" value="TRANSAMIDASE"/>
    <property type="match status" value="1"/>
</dbReference>
<dbReference type="Pfam" id="PF01425">
    <property type="entry name" value="Amidase"/>
    <property type="match status" value="1"/>
</dbReference>